<protein>
    <recommendedName>
        <fullName evidence="1">DNA/RNA-binding domain-containing protein</fullName>
    </recommendedName>
</protein>
<sequence length="122" mass="13740">MQDTIDLLENHLEVAYNRLVNHGFFTGIDDPYEPPSSCELALLASYSEDELATGYHYFRSFGYGESISTIRDNLIVAFEKELTIESSSPLFNRISKMPIRLKTSSGLSSHSFTLAKAFTMMT</sequence>
<keyword evidence="3" id="KW-1185">Reference proteome</keyword>
<dbReference type="Pfam" id="PF10373">
    <property type="entry name" value="EST1_DNA_bind"/>
    <property type="match status" value="1"/>
</dbReference>
<evidence type="ECO:0000313" key="2">
    <source>
        <dbReference type="EMBL" id="RYR03123.1"/>
    </source>
</evidence>
<proteinExistence type="predicted"/>
<organism evidence="2 3">
    <name type="scientific">Arachis hypogaea</name>
    <name type="common">Peanut</name>
    <dbReference type="NCBI Taxonomy" id="3818"/>
    <lineage>
        <taxon>Eukaryota</taxon>
        <taxon>Viridiplantae</taxon>
        <taxon>Streptophyta</taxon>
        <taxon>Embryophyta</taxon>
        <taxon>Tracheophyta</taxon>
        <taxon>Spermatophyta</taxon>
        <taxon>Magnoliopsida</taxon>
        <taxon>eudicotyledons</taxon>
        <taxon>Gunneridae</taxon>
        <taxon>Pentapetalae</taxon>
        <taxon>rosids</taxon>
        <taxon>fabids</taxon>
        <taxon>Fabales</taxon>
        <taxon>Fabaceae</taxon>
        <taxon>Papilionoideae</taxon>
        <taxon>50 kb inversion clade</taxon>
        <taxon>dalbergioids sensu lato</taxon>
        <taxon>Dalbergieae</taxon>
        <taxon>Pterocarpus clade</taxon>
        <taxon>Arachis</taxon>
    </lineage>
</organism>
<comment type="caution">
    <text evidence="2">The sequence shown here is derived from an EMBL/GenBank/DDBJ whole genome shotgun (WGS) entry which is preliminary data.</text>
</comment>
<evidence type="ECO:0000259" key="1">
    <source>
        <dbReference type="Pfam" id="PF10373"/>
    </source>
</evidence>
<dbReference type="EMBL" id="SDMP01000016">
    <property type="protein sequence ID" value="RYR03123.1"/>
    <property type="molecule type" value="Genomic_DNA"/>
</dbReference>
<reference evidence="2 3" key="1">
    <citation type="submission" date="2019-01" db="EMBL/GenBank/DDBJ databases">
        <title>Sequencing of cultivated peanut Arachis hypogaea provides insights into genome evolution and oil improvement.</title>
        <authorList>
            <person name="Chen X."/>
        </authorList>
    </citation>
    <scope>NUCLEOTIDE SEQUENCE [LARGE SCALE GENOMIC DNA]</scope>
    <source>
        <strain evidence="3">cv. Fuhuasheng</strain>
        <tissue evidence="2">Leaves</tissue>
    </source>
</reference>
<evidence type="ECO:0000313" key="3">
    <source>
        <dbReference type="Proteomes" id="UP000289738"/>
    </source>
</evidence>
<dbReference type="InterPro" id="IPR018834">
    <property type="entry name" value="DNA/RNA-bd_Est1-type"/>
</dbReference>
<name>A0A444YME4_ARAHY</name>
<dbReference type="Proteomes" id="UP000289738">
    <property type="component" value="Chromosome B06"/>
</dbReference>
<gene>
    <name evidence="2" type="ORF">Ahy_B06g081956</name>
</gene>
<dbReference type="AlphaFoldDB" id="A0A444YME4"/>
<dbReference type="STRING" id="3818.A0A444YME4"/>
<feature type="domain" description="DNA/RNA-binding" evidence="1">
    <location>
        <begin position="40"/>
        <end position="84"/>
    </location>
</feature>
<accession>A0A444YME4</accession>